<name>A0A0J7BDK8_COCIT</name>
<gene>
    <name evidence="2" type="ORF">CIRG_07894</name>
</gene>
<reference evidence="3" key="1">
    <citation type="journal article" date="2010" name="Genome Res.">
        <title>Population genomic sequencing of Coccidioides fungi reveals recent hybridization and transposon control.</title>
        <authorList>
            <person name="Neafsey D.E."/>
            <person name="Barker B.M."/>
            <person name="Sharpton T.J."/>
            <person name="Stajich J.E."/>
            <person name="Park D.J."/>
            <person name="Whiston E."/>
            <person name="Hung C.-Y."/>
            <person name="McMahan C."/>
            <person name="White J."/>
            <person name="Sykes S."/>
            <person name="Heiman D."/>
            <person name="Young S."/>
            <person name="Zeng Q."/>
            <person name="Abouelleil A."/>
            <person name="Aftuck L."/>
            <person name="Bessette D."/>
            <person name="Brown A."/>
            <person name="FitzGerald M."/>
            <person name="Lui A."/>
            <person name="Macdonald J.P."/>
            <person name="Priest M."/>
            <person name="Orbach M.J."/>
            <person name="Galgiani J.N."/>
            <person name="Kirkland T.N."/>
            <person name="Cole G.T."/>
            <person name="Birren B.W."/>
            <person name="Henn M.R."/>
            <person name="Taylor J.W."/>
            <person name="Rounsley S.D."/>
        </authorList>
    </citation>
    <scope>NUCLEOTIDE SEQUENCE [LARGE SCALE GENOMIC DNA]</scope>
    <source>
        <strain evidence="3">RMSCC 2394</strain>
    </source>
</reference>
<proteinExistence type="predicted"/>
<dbReference type="Proteomes" id="UP000054565">
    <property type="component" value="Unassembled WGS sequence"/>
</dbReference>
<feature type="region of interest" description="Disordered" evidence="1">
    <location>
        <begin position="1"/>
        <end position="21"/>
    </location>
</feature>
<sequence length="57" mass="6057">MSSKRGDRATKVCASTPPQEPEKACIWKAGTKRGAATGYVRGRIPVTDRGRLVGARG</sequence>
<organism evidence="2 3">
    <name type="scientific">Coccidioides immitis RMSCC 2394</name>
    <dbReference type="NCBI Taxonomy" id="404692"/>
    <lineage>
        <taxon>Eukaryota</taxon>
        <taxon>Fungi</taxon>
        <taxon>Dikarya</taxon>
        <taxon>Ascomycota</taxon>
        <taxon>Pezizomycotina</taxon>
        <taxon>Eurotiomycetes</taxon>
        <taxon>Eurotiomycetidae</taxon>
        <taxon>Onygenales</taxon>
        <taxon>Onygenaceae</taxon>
        <taxon>Coccidioides</taxon>
    </lineage>
</organism>
<dbReference type="EMBL" id="DS028097">
    <property type="protein sequence ID" value="KMP08212.1"/>
    <property type="molecule type" value="Genomic_DNA"/>
</dbReference>
<protein>
    <submittedName>
        <fullName evidence="2">Uncharacterized protein</fullName>
    </submittedName>
</protein>
<evidence type="ECO:0000313" key="2">
    <source>
        <dbReference type="EMBL" id="KMP08212.1"/>
    </source>
</evidence>
<feature type="compositionally biased region" description="Basic and acidic residues" evidence="1">
    <location>
        <begin position="1"/>
        <end position="10"/>
    </location>
</feature>
<dbReference type="AlphaFoldDB" id="A0A0J7BDK8"/>
<evidence type="ECO:0000256" key="1">
    <source>
        <dbReference type="SAM" id="MobiDB-lite"/>
    </source>
</evidence>
<accession>A0A0J7BDK8</accession>
<evidence type="ECO:0000313" key="3">
    <source>
        <dbReference type="Proteomes" id="UP000054565"/>
    </source>
</evidence>